<evidence type="ECO:0000256" key="2">
    <source>
        <dbReference type="ARBA" id="ARBA00022679"/>
    </source>
</evidence>
<organism evidence="3 4">
    <name type="scientific">Candidatus Uhrbacteria bacterium GW2011_GWC1_41_20</name>
    <dbReference type="NCBI Taxonomy" id="1618983"/>
    <lineage>
        <taxon>Bacteria</taxon>
        <taxon>Candidatus Uhriibacteriota</taxon>
    </lineage>
</organism>
<keyword evidence="1" id="KW-0328">Glycosyltransferase</keyword>
<keyword evidence="2 3" id="KW-0808">Transferase</keyword>
<accession>A0A0G0YHP7</accession>
<sequence length="271" mass="31044">MYIHEIFNIKLDDLNDHELDQKLFSFLNSKNTKIIATPNAEMFLDAKHDLDFKKALGNTDVNLPDSVTMRFAISALTDDRLKNRHTGVDTFKNLIDLCEQQGKKILLLGASDEILEKAKTKLLQSHENLIIDILDPDYLLIRSGWIYVRDEIIDEIHKINPDVVAIALSHKKQLIFMNQFKDEFPDVKVMIGVGGAIDMIAGKRKRAPRLMQKMGLEWIWRALIEPSRIGRIILASIFFPIYVVSEAIKNHRFIKAVMNTVPEIAKQLIGK</sequence>
<dbReference type="NCBIfam" id="TIGR00696">
    <property type="entry name" value="wecG_tagA_cpsF"/>
    <property type="match status" value="1"/>
</dbReference>
<dbReference type="Proteomes" id="UP000033930">
    <property type="component" value="Unassembled WGS sequence"/>
</dbReference>
<evidence type="ECO:0000313" key="3">
    <source>
        <dbReference type="EMBL" id="KKR99872.1"/>
    </source>
</evidence>
<evidence type="ECO:0000313" key="4">
    <source>
        <dbReference type="Proteomes" id="UP000033930"/>
    </source>
</evidence>
<dbReference type="CDD" id="cd06533">
    <property type="entry name" value="Glyco_transf_WecG_TagA"/>
    <property type="match status" value="1"/>
</dbReference>
<reference evidence="3 4" key="1">
    <citation type="journal article" date="2015" name="Nature">
        <title>rRNA introns, odd ribosomes, and small enigmatic genomes across a large radiation of phyla.</title>
        <authorList>
            <person name="Brown C.T."/>
            <person name="Hug L.A."/>
            <person name="Thomas B.C."/>
            <person name="Sharon I."/>
            <person name="Castelle C.J."/>
            <person name="Singh A."/>
            <person name="Wilkins M.J."/>
            <person name="Williams K.H."/>
            <person name="Banfield J.F."/>
        </authorList>
    </citation>
    <scope>NUCLEOTIDE SEQUENCE [LARGE SCALE GENOMIC DNA]</scope>
</reference>
<comment type="caution">
    <text evidence="3">The sequence shown here is derived from an EMBL/GenBank/DDBJ whole genome shotgun (WGS) entry which is preliminary data.</text>
</comment>
<dbReference type="PANTHER" id="PTHR34136">
    <property type="match status" value="1"/>
</dbReference>
<dbReference type="AlphaFoldDB" id="A0A0G0YHP7"/>
<proteinExistence type="predicted"/>
<dbReference type="GO" id="GO:0016758">
    <property type="term" value="F:hexosyltransferase activity"/>
    <property type="evidence" value="ECO:0007669"/>
    <property type="project" value="TreeGrafter"/>
</dbReference>
<dbReference type="EMBL" id="LCAW01000002">
    <property type="protein sequence ID" value="KKR99872.1"/>
    <property type="molecule type" value="Genomic_DNA"/>
</dbReference>
<dbReference type="InterPro" id="IPR004629">
    <property type="entry name" value="WecG_TagA_CpsF"/>
</dbReference>
<name>A0A0G0YHP7_9BACT</name>
<dbReference type="PANTHER" id="PTHR34136:SF1">
    <property type="entry name" value="UDP-N-ACETYL-D-MANNOSAMINURONIC ACID TRANSFERASE"/>
    <property type="match status" value="1"/>
</dbReference>
<protein>
    <submittedName>
        <fullName evidence="3">Glycosyl transferase, WecB/TagA/CpsF family</fullName>
    </submittedName>
</protein>
<dbReference type="Pfam" id="PF03808">
    <property type="entry name" value="Glyco_tran_WecG"/>
    <property type="match status" value="1"/>
</dbReference>
<evidence type="ECO:0000256" key="1">
    <source>
        <dbReference type="ARBA" id="ARBA00022676"/>
    </source>
</evidence>
<gene>
    <name evidence="3" type="ORF">UU50_C0002G0054</name>
</gene>